<evidence type="ECO:0000313" key="2">
    <source>
        <dbReference type="EMBL" id="MFB2880875.1"/>
    </source>
</evidence>
<sequence>MLVKYIAICDEQNNPTSYFDGNVFGKNQPKLYNPSEYSTCNVIYGQYFSRHPNENVRLMEVEITIPALQPSTESILESSLTGNQASTEPNRDTLETATT</sequence>
<protein>
    <submittedName>
        <fullName evidence="2">Uncharacterized protein</fullName>
    </submittedName>
</protein>
<dbReference type="Proteomes" id="UP001576774">
    <property type="component" value="Unassembled WGS sequence"/>
</dbReference>
<name>A0ABV4XDK6_9CYAN</name>
<dbReference type="RefSeq" id="WP_413273869.1">
    <property type="nucleotide sequence ID" value="NZ_JBHFNQ010000211.1"/>
</dbReference>
<evidence type="ECO:0000313" key="3">
    <source>
        <dbReference type="Proteomes" id="UP001576774"/>
    </source>
</evidence>
<evidence type="ECO:0000256" key="1">
    <source>
        <dbReference type="SAM" id="MobiDB-lite"/>
    </source>
</evidence>
<comment type="caution">
    <text evidence="2">The sequence shown here is derived from an EMBL/GenBank/DDBJ whole genome shotgun (WGS) entry which is preliminary data.</text>
</comment>
<keyword evidence="3" id="KW-1185">Reference proteome</keyword>
<feature type="compositionally biased region" description="Polar residues" evidence="1">
    <location>
        <begin position="74"/>
        <end position="88"/>
    </location>
</feature>
<gene>
    <name evidence="2" type="ORF">ACE1CC_28840</name>
</gene>
<reference evidence="2 3" key="1">
    <citation type="submission" date="2024-09" db="EMBL/GenBank/DDBJ databases">
        <title>Floridaenema gen nov. (Aerosakkonemataceae, Aerosakkonematales ord. nov., Cyanobacteria) from benthic tropical and subtropical fresh waters, with the description of four new species.</title>
        <authorList>
            <person name="Moretto J.A."/>
            <person name="Berthold D.E."/>
            <person name="Lefler F.W."/>
            <person name="Huang I.-S."/>
            <person name="Laughinghouse H. IV."/>
        </authorList>
    </citation>
    <scope>NUCLEOTIDE SEQUENCE [LARGE SCALE GENOMIC DNA]</scope>
    <source>
        <strain evidence="2 3">BLCC-F46</strain>
    </source>
</reference>
<dbReference type="EMBL" id="JBHFNQ010000211">
    <property type="protein sequence ID" value="MFB2880875.1"/>
    <property type="molecule type" value="Genomic_DNA"/>
</dbReference>
<proteinExistence type="predicted"/>
<accession>A0ABV4XDK6</accession>
<feature type="compositionally biased region" description="Basic and acidic residues" evidence="1">
    <location>
        <begin position="89"/>
        <end position="99"/>
    </location>
</feature>
<feature type="region of interest" description="Disordered" evidence="1">
    <location>
        <begin position="74"/>
        <end position="99"/>
    </location>
</feature>
<organism evidence="2 3">
    <name type="scientific">Floridaenema aerugineum BLCC-F46</name>
    <dbReference type="NCBI Taxonomy" id="3153654"/>
    <lineage>
        <taxon>Bacteria</taxon>
        <taxon>Bacillati</taxon>
        <taxon>Cyanobacteriota</taxon>
        <taxon>Cyanophyceae</taxon>
        <taxon>Oscillatoriophycideae</taxon>
        <taxon>Aerosakkonematales</taxon>
        <taxon>Aerosakkonemataceae</taxon>
        <taxon>Floridanema</taxon>
        <taxon>Floridanema aerugineum</taxon>
    </lineage>
</organism>